<name>A0A398DZ38_9BACT</name>
<dbReference type="NCBIfam" id="NF007936">
    <property type="entry name" value="PRK10653.1"/>
    <property type="match status" value="1"/>
</dbReference>
<gene>
    <name evidence="6" type="primary">rbsB</name>
    <name evidence="6" type="ORF">SMC1_09675</name>
</gene>
<keyword evidence="3 4" id="KW-0732">Signal</keyword>
<dbReference type="InterPro" id="IPR028082">
    <property type="entry name" value="Peripla_BP_I"/>
</dbReference>
<dbReference type="Gene3D" id="3.40.50.2300">
    <property type="match status" value="2"/>
</dbReference>
<evidence type="ECO:0000313" key="7">
    <source>
        <dbReference type="Proteomes" id="UP000266113"/>
    </source>
</evidence>
<feature type="chain" id="PRO_5017177882" evidence="4">
    <location>
        <begin position="28"/>
        <end position="308"/>
    </location>
</feature>
<dbReference type="Proteomes" id="UP000266113">
    <property type="component" value="Unassembled WGS sequence"/>
</dbReference>
<evidence type="ECO:0000259" key="5">
    <source>
        <dbReference type="Pfam" id="PF13407"/>
    </source>
</evidence>
<comment type="subcellular location">
    <subcellularLocation>
        <location evidence="1">Cell envelope</location>
    </subcellularLocation>
</comment>
<comment type="caution">
    <text evidence="6">The sequence shown here is derived from an EMBL/GenBank/DDBJ whole genome shotgun (WGS) entry which is preliminary data.</text>
</comment>
<dbReference type="GO" id="GO:0030313">
    <property type="term" value="C:cell envelope"/>
    <property type="evidence" value="ECO:0007669"/>
    <property type="project" value="UniProtKB-SubCell"/>
</dbReference>
<dbReference type="SUPFAM" id="SSF53822">
    <property type="entry name" value="Periplasmic binding protein-like I"/>
    <property type="match status" value="1"/>
</dbReference>
<dbReference type="CDD" id="cd06323">
    <property type="entry name" value="PBP1_ribose_binding"/>
    <property type="match status" value="1"/>
</dbReference>
<protein>
    <submittedName>
        <fullName evidence="6">Ribose ABC transporter substrate-binding protein RbsB</fullName>
    </submittedName>
</protein>
<organism evidence="6 7">
    <name type="scientific">Candidatus Cryosericum septentrionale</name>
    <dbReference type="NCBI Taxonomy" id="2290913"/>
    <lineage>
        <taxon>Bacteria</taxon>
        <taxon>Pseudomonadati</taxon>
        <taxon>Caldisericota/Cryosericota group</taxon>
        <taxon>Candidatus Cryosericota</taxon>
        <taxon>Candidatus Cryosericia</taxon>
        <taxon>Candidatus Cryosericales</taxon>
        <taxon>Candidatus Cryosericaceae</taxon>
        <taxon>Candidatus Cryosericum</taxon>
    </lineage>
</organism>
<feature type="domain" description="Periplasmic binding protein" evidence="5">
    <location>
        <begin position="37"/>
        <end position="289"/>
    </location>
</feature>
<dbReference type="EMBL" id="QXIY01000047">
    <property type="protein sequence ID" value="RIE15651.1"/>
    <property type="molecule type" value="Genomic_DNA"/>
</dbReference>
<dbReference type="PANTHER" id="PTHR46847">
    <property type="entry name" value="D-ALLOSE-BINDING PERIPLASMIC PROTEIN-RELATED"/>
    <property type="match status" value="1"/>
</dbReference>
<evidence type="ECO:0000313" key="6">
    <source>
        <dbReference type="EMBL" id="RIE15651.1"/>
    </source>
</evidence>
<evidence type="ECO:0000256" key="4">
    <source>
        <dbReference type="SAM" id="SignalP"/>
    </source>
</evidence>
<evidence type="ECO:0000256" key="2">
    <source>
        <dbReference type="ARBA" id="ARBA00007639"/>
    </source>
</evidence>
<proteinExistence type="inferred from homology"/>
<evidence type="ECO:0000256" key="1">
    <source>
        <dbReference type="ARBA" id="ARBA00004196"/>
    </source>
</evidence>
<reference evidence="6 7" key="1">
    <citation type="submission" date="2018-09" db="EMBL/GenBank/DDBJ databases">
        <title>Discovery and Ecogenomic Context for Candidatus Cryosericales, a Global Caldiserica Order Active in Thawing Permafrost.</title>
        <authorList>
            <person name="Martinez M.A."/>
            <person name="Woodcroft B.J."/>
            <person name="Ignacio Espinoza J.C."/>
            <person name="Zayed A."/>
            <person name="Singleton C.M."/>
            <person name="Boyd J."/>
            <person name="Li Y.-F."/>
            <person name="Purvine S."/>
            <person name="Maughan H."/>
            <person name="Hodgkins S.B."/>
            <person name="Anderson D."/>
            <person name="Sederholm M."/>
            <person name="Temperton B."/>
            <person name="Saleska S.R."/>
            <person name="Tyson G.W."/>
            <person name="Rich V.I."/>
        </authorList>
    </citation>
    <scope>NUCLEOTIDE SEQUENCE [LARGE SCALE GENOMIC DNA]</scope>
    <source>
        <strain evidence="6 7">SMC1</strain>
    </source>
</reference>
<comment type="similarity">
    <text evidence="2">Belongs to the bacterial solute-binding protein 2 family.</text>
</comment>
<evidence type="ECO:0000256" key="3">
    <source>
        <dbReference type="ARBA" id="ARBA00022729"/>
    </source>
</evidence>
<accession>A0A398DZ38</accession>
<sequence length="308" mass="32121">MKKMKKFVIIALSLVLVVSLVTSCAKTTPTAKKPTLGLVLSTLTNPFFVTLLDGAQEEAKTSGVTLIAMDSQNDSAKEASNIEDLISRKVDAILVNPTDADAVVPSIKKANDANIPVITIDRAANGGVVVSHIASDNVAGGKMAAEFLGKALNGKGKVVELQGIAGTSAARDRGTGFDTTMAKEFPDIQIIARQTADFDRAKGLSVFENILTAQPMIDGVFAQNDEMVLGAIQAAEAAKRTGITFVGYDAVDDAITAIKGGKLAATVQQQPAVMGKLGVETAVNALNGQTVDKFIPVPLNLVTKENTP</sequence>
<dbReference type="OrthoDB" id="9814427at2"/>
<keyword evidence="7" id="KW-1185">Reference proteome</keyword>
<dbReference type="InterPro" id="IPR025997">
    <property type="entry name" value="SBP_2_dom"/>
</dbReference>
<dbReference type="PROSITE" id="PS51257">
    <property type="entry name" value="PROKAR_LIPOPROTEIN"/>
    <property type="match status" value="1"/>
</dbReference>
<dbReference type="AlphaFoldDB" id="A0A398DZ38"/>
<dbReference type="GO" id="GO:0030246">
    <property type="term" value="F:carbohydrate binding"/>
    <property type="evidence" value="ECO:0007669"/>
    <property type="project" value="UniProtKB-ARBA"/>
</dbReference>
<dbReference type="PANTHER" id="PTHR46847:SF1">
    <property type="entry name" value="D-ALLOSE-BINDING PERIPLASMIC PROTEIN-RELATED"/>
    <property type="match status" value="1"/>
</dbReference>
<dbReference type="Pfam" id="PF13407">
    <property type="entry name" value="Peripla_BP_4"/>
    <property type="match status" value="1"/>
</dbReference>
<feature type="signal peptide" evidence="4">
    <location>
        <begin position="1"/>
        <end position="27"/>
    </location>
</feature>